<keyword evidence="4" id="KW-0460">Magnesium</keyword>
<evidence type="ECO:0000256" key="1">
    <source>
        <dbReference type="ARBA" id="ARBA00022722"/>
    </source>
</evidence>
<keyword evidence="2" id="KW-0479">Metal-binding</keyword>
<comment type="caution">
    <text evidence="6">The sequence shown here is derived from an EMBL/GenBank/DDBJ whole genome shotgun (WGS) entry which is preliminary data.</text>
</comment>
<keyword evidence="3" id="KW-0378">Hydrolase</keyword>
<evidence type="ECO:0000313" key="7">
    <source>
        <dbReference type="Proteomes" id="UP001168505"/>
    </source>
</evidence>
<evidence type="ECO:0000256" key="4">
    <source>
        <dbReference type="ARBA" id="ARBA00022842"/>
    </source>
</evidence>
<dbReference type="GO" id="GO:0046872">
    <property type="term" value="F:metal ion binding"/>
    <property type="evidence" value="ECO:0007669"/>
    <property type="project" value="UniProtKB-KW"/>
</dbReference>
<evidence type="ECO:0000259" key="5">
    <source>
        <dbReference type="Pfam" id="PF13470"/>
    </source>
</evidence>
<sequence length="173" mass="18976">MMASTGHTAHTPIKILVDTNIWLDYFLARGTHHDAVSAFLAEAYKREDVALYVPSLSLKDLAYQLASLMKLDARRAGKDITPEIAAATREVSWGCVRNVLEKALVAPIGHTEVLGAFTYKRIHDDLEDDLVLAAADTVGADYLMTHDATLKRHMGDLCLTAEEGLALLAERSK</sequence>
<name>A0AAW7K0H7_9ACTN</name>
<gene>
    <name evidence="6" type="ORF">QVN40_05355</name>
</gene>
<evidence type="ECO:0000256" key="3">
    <source>
        <dbReference type="ARBA" id="ARBA00022801"/>
    </source>
</evidence>
<evidence type="ECO:0000313" key="6">
    <source>
        <dbReference type="EMBL" id="MDN0069131.1"/>
    </source>
</evidence>
<dbReference type="RefSeq" id="WP_289826982.1">
    <property type="nucleotide sequence ID" value="NZ_JAUEIR010000004.1"/>
</dbReference>
<reference evidence="6" key="1">
    <citation type="submission" date="2023-06" db="EMBL/GenBank/DDBJ databases">
        <authorList>
            <person name="Zeman M."/>
            <person name="Kubasova T."/>
            <person name="Jahodarova E."/>
            <person name="Nykrynova M."/>
            <person name="Rychlik I."/>
        </authorList>
    </citation>
    <scope>NUCLEOTIDE SEQUENCE</scope>
    <source>
        <strain evidence="6">15_COKtk</strain>
    </source>
</reference>
<dbReference type="Gene3D" id="3.40.50.1010">
    <property type="entry name" value="5'-nuclease"/>
    <property type="match status" value="1"/>
</dbReference>
<dbReference type="Pfam" id="PF13470">
    <property type="entry name" value="PIN_3"/>
    <property type="match status" value="1"/>
</dbReference>
<feature type="domain" description="PIN" evidence="5">
    <location>
        <begin position="14"/>
        <end position="147"/>
    </location>
</feature>
<dbReference type="Proteomes" id="UP001168505">
    <property type="component" value="Unassembled WGS sequence"/>
</dbReference>
<protein>
    <submittedName>
        <fullName evidence="6">PIN domain-containing protein</fullName>
    </submittedName>
</protein>
<dbReference type="InterPro" id="IPR002716">
    <property type="entry name" value="PIN_dom"/>
</dbReference>
<organism evidence="6 7">
    <name type="scientific">Collinsella ihumii</name>
    <dbReference type="NCBI Taxonomy" id="1720204"/>
    <lineage>
        <taxon>Bacteria</taxon>
        <taxon>Bacillati</taxon>
        <taxon>Actinomycetota</taxon>
        <taxon>Coriobacteriia</taxon>
        <taxon>Coriobacteriales</taxon>
        <taxon>Coriobacteriaceae</taxon>
        <taxon>Collinsella</taxon>
    </lineage>
</organism>
<dbReference type="InterPro" id="IPR029060">
    <property type="entry name" value="PIN-like_dom_sf"/>
</dbReference>
<accession>A0AAW7K0H7</accession>
<keyword evidence="1" id="KW-0540">Nuclease</keyword>
<evidence type="ECO:0000256" key="2">
    <source>
        <dbReference type="ARBA" id="ARBA00022723"/>
    </source>
</evidence>
<dbReference type="EMBL" id="JAUEIR010000004">
    <property type="protein sequence ID" value="MDN0069131.1"/>
    <property type="molecule type" value="Genomic_DNA"/>
</dbReference>
<dbReference type="GO" id="GO:0016787">
    <property type="term" value="F:hydrolase activity"/>
    <property type="evidence" value="ECO:0007669"/>
    <property type="project" value="UniProtKB-KW"/>
</dbReference>
<reference evidence="6" key="2">
    <citation type="submission" date="2023-08" db="EMBL/GenBank/DDBJ databases">
        <title>Identification and characterization of horizontal gene transfer across gut microbiota members of farm animals based on homology search.</title>
        <authorList>
            <person name="Schwarzerova J."/>
            <person name="Nykrynova M."/>
            <person name="Jureckova K."/>
            <person name="Cejkova D."/>
            <person name="Rychlik I."/>
        </authorList>
    </citation>
    <scope>NUCLEOTIDE SEQUENCE</scope>
    <source>
        <strain evidence="6">15_COKtk</strain>
    </source>
</reference>
<dbReference type="AlphaFoldDB" id="A0AAW7K0H7"/>
<dbReference type="CDD" id="cd09854">
    <property type="entry name" value="PIN_VapC-like"/>
    <property type="match status" value="1"/>
</dbReference>
<dbReference type="SUPFAM" id="SSF88723">
    <property type="entry name" value="PIN domain-like"/>
    <property type="match status" value="1"/>
</dbReference>
<dbReference type="GO" id="GO:0004518">
    <property type="term" value="F:nuclease activity"/>
    <property type="evidence" value="ECO:0007669"/>
    <property type="project" value="UniProtKB-KW"/>
</dbReference>
<proteinExistence type="predicted"/>